<keyword evidence="1" id="KW-0812">Transmembrane</keyword>
<dbReference type="RefSeq" id="WP_069124525.1">
    <property type="nucleotide sequence ID" value="NZ_MARB01000009.1"/>
</dbReference>
<organism evidence="2 3">
    <name type="scientific">Candidatus Thiodiazotropha endolucinida</name>
    <dbReference type="NCBI Taxonomy" id="1655433"/>
    <lineage>
        <taxon>Bacteria</taxon>
        <taxon>Pseudomonadati</taxon>
        <taxon>Pseudomonadota</taxon>
        <taxon>Gammaproteobacteria</taxon>
        <taxon>Chromatiales</taxon>
        <taxon>Sedimenticolaceae</taxon>
        <taxon>Candidatus Thiodiazotropha</taxon>
    </lineage>
</organism>
<evidence type="ECO:0000256" key="1">
    <source>
        <dbReference type="SAM" id="Phobius"/>
    </source>
</evidence>
<dbReference type="AlphaFoldDB" id="A0A7Z0VLS3"/>
<keyword evidence="3" id="KW-1185">Reference proteome</keyword>
<comment type="caution">
    <text evidence="2">The sequence shown here is derived from an EMBL/GenBank/DDBJ whole genome shotgun (WGS) entry which is preliminary data.</text>
</comment>
<gene>
    <name evidence="2" type="ORF">CODIS_19920</name>
</gene>
<accession>A0A7Z0VLS3</accession>
<sequence length="69" mass="7697">MIDYLIAMTIIPILLLGWLIVQSIARRFAKLHPEFGPPREEGAGCGKSCLCSGNSCQRQGDHLRGYKHE</sequence>
<feature type="transmembrane region" description="Helical" evidence="1">
    <location>
        <begin position="6"/>
        <end position="25"/>
    </location>
</feature>
<proteinExistence type="predicted"/>
<keyword evidence="1" id="KW-1133">Transmembrane helix</keyword>
<reference evidence="2 3" key="1">
    <citation type="submission" date="2016-06" db="EMBL/GenBank/DDBJ databases">
        <title>Genome sequence of endosymbiont of Candidatus Endolucinida thiodiazotropha.</title>
        <authorList>
            <person name="Poehlein A."/>
            <person name="Koenig S."/>
            <person name="Heiden S.E."/>
            <person name="Thuermer A."/>
            <person name="Voget S."/>
            <person name="Daniel R."/>
            <person name="Markert S."/>
            <person name="Gros O."/>
            <person name="Schweder T."/>
        </authorList>
    </citation>
    <scope>NUCLEOTIDE SEQUENCE [LARGE SCALE GENOMIC DNA]</scope>
    <source>
        <strain evidence="2 3">COS</strain>
    </source>
</reference>
<name>A0A7Z0VLS3_9GAMM</name>
<dbReference type="OrthoDB" id="7064465at2"/>
<evidence type="ECO:0000313" key="3">
    <source>
        <dbReference type="Proteomes" id="UP000094769"/>
    </source>
</evidence>
<keyword evidence="1" id="KW-0472">Membrane</keyword>
<dbReference type="Proteomes" id="UP000094769">
    <property type="component" value="Unassembled WGS sequence"/>
</dbReference>
<protein>
    <submittedName>
        <fullName evidence="2">Uncharacterized protein</fullName>
    </submittedName>
</protein>
<evidence type="ECO:0000313" key="2">
    <source>
        <dbReference type="EMBL" id="ODJ87884.1"/>
    </source>
</evidence>
<dbReference type="EMBL" id="MARB01000009">
    <property type="protein sequence ID" value="ODJ87884.1"/>
    <property type="molecule type" value="Genomic_DNA"/>
</dbReference>